<keyword evidence="3" id="KW-0413">Isomerase</keyword>
<organism evidence="3 4">
    <name type="scientific">Georgenia soli</name>
    <dbReference type="NCBI Taxonomy" id="638953"/>
    <lineage>
        <taxon>Bacteria</taxon>
        <taxon>Bacillati</taxon>
        <taxon>Actinomycetota</taxon>
        <taxon>Actinomycetes</taxon>
        <taxon>Micrococcales</taxon>
        <taxon>Bogoriellaceae</taxon>
        <taxon>Georgenia</taxon>
    </lineage>
</organism>
<gene>
    <name evidence="3" type="ORF">ATJ97_1638</name>
</gene>
<dbReference type="GO" id="GO:0016853">
    <property type="term" value="F:isomerase activity"/>
    <property type="evidence" value="ECO:0007669"/>
    <property type="project" value="UniProtKB-KW"/>
</dbReference>
<evidence type="ECO:0000259" key="2">
    <source>
        <dbReference type="Pfam" id="PF01261"/>
    </source>
</evidence>
<feature type="domain" description="Xylose isomerase-like TIM barrel" evidence="2">
    <location>
        <begin position="60"/>
        <end position="231"/>
    </location>
</feature>
<dbReference type="OrthoDB" id="9785907at2"/>
<dbReference type="RefSeq" id="WP_098483300.1">
    <property type="nucleotide sequence ID" value="NZ_PDJI01000004.1"/>
</dbReference>
<protein>
    <submittedName>
        <fullName evidence="3">Xylose isomerase-like TIM barrel protein</fullName>
    </submittedName>
</protein>
<keyword evidence="1" id="KW-0119">Carbohydrate metabolism</keyword>
<sequence length="387" mass="41606">MRLRHPDGSTVHLAYCTNVHPAQDVAGLVDQIDRYCGGVRERLGVDRLGVGLWLPAVAAHALAADADDLARVRTALERAGCEVVTLNAFPYGHFHAPVVKRDVYVPDWTEDARLDYTLACAEVLAALMPDDADRGSISTLPLAWRTPWDDGRRAAARAKLVALDEALADLRRRTGRTVRVALEAEPGCVVETSEQTAAELAGIGEHVGACVDLCHLATEFEDPAEAAATLADAGVPVVKTQVSAALHAEHPAEEATRASLAAFAEDRFLHQTRAQLDGRVERRDDLPEALAGDLPDDGPWRVHFHVPLHAGPEAEGLRSTTDVLEDGLRTLVGGASPLVDHLEVETYTWSVLPEGVRPKTDDDLVAGIAAELSWTAARLETMGVTAR</sequence>
<dbReference type="Pfam" id="PF01261">
    <property type="entry name" value="AP_endonuc_2"/>
    <property type="match status" value="1"/>
</dbReference>
<evidence type="ECO:0000256" key="1">
    <source>
        <dbReference type="ARBA" id="ARBA00023277"/>
    </source>
</evidence>
<comment type="caution">
    <text evidence="3">The sequence shown here is derived from an EMBL/GenBank/DDBJ whole genome shotgun (WGS) entry which is preliminary data.</text>
</comment>
<dbReference type="EMBL" id="PDJI01000004">
    <property type="protein sequence ID" value="PFG39143.1"/>
    <property type="molecule type" value="Genomic_DNA"/>
</dbReference>
<accession>A0A2A9EK05</accession>
<dbReference type="NCBIfam" id="NF035939">
    <property type="entry name" value="TIM_EboE"/>
    <property type="match status" value="1"/>
</dbReference>
<reference evidence="3 4" key="1">
    <citation type="submission" date="2017-10" db="EMBL/GenBank/DDBJ databases">
        <title>Sequencing the genomes of 1000 actinobacteria strains.</title>
        <authorList>
            <person name="Klenk H.-P."/>
        </authorList>
    </citation>
    <scope>NUCLEOTIDE SEQUENCE [LARGE SCALE GENOMIC DNA]</scope>
    <source>
        <strain evidence="3 4">DSM 21838</strain>
    </source>
</reference>
<keyword evidence="4" id="KW-1185">Reference proteome</keyword>
<dbReference type="SUPFAM" id="SSF51658">
    <property type="entry name" value="Xylose isomerase-like"/>
    <property type="match status" value="1"/>
</dbReference>
<evidence type="ECO:0000313" key="3">
    <source>
        <dbReference type="EMBL" id="PFG39143.1"/>
    </source>
</evidence>
<proteinExistence type="predicted"/>
<dbReference type="InterPro" id="IPR036237">
    <property type="entry name" value="Xyl_isomerase-like_sf"/>
</dbReference>
<evidence type="ECO:0000313" key="4">
    <source>
        <dbReference type="Proteomes" id="UP000222106"/>
    </source>
</evidence>
<dbReference type="Proteomes" id="UP000222106">
    <property type="component" value="Unassembled WGS sequence"/>
</dbReference>
<name>A0A2A9EK05_9MICO</name>
<dbReference type="Gene3D" id="3.20.20.150">
    <property type="entry name" value="Divalent-metal-dependent TIM barrel enzymes"/>
    <property type="match status" value="1"/>
</dbReference>
<dbReference type="AlphaFoldDB" id="A0A2A9EK05"/>
<dbReference type="InterPro" id="IPR013022">
    <property type="entry name" value="Xyl_isomerase-like_TIM-brl"/>
</dbReference>